<dbReference type="EMBL" id="QWLM01000003">
    <property type="protein sequence ID" value="RHW47015.1"/>
    <property type="molecule type" value="Genomic_DNA"/>
</dbReference>
<organism evidence="1 2">
    <name type="scientific">Dermacoccus abyssi</name>
    <dbReference type="NCBI Taxonomy" id="322596"/>
    <lineage>
        <taxon>Bacteria</taxon>
        <taxon>Bacillati</taxon>
        <taxon>Actinomycetota</taxon>
        <taxon>Actinomycetes</taxon>
        <taxon>Micrococcales</taxon>
        <taxon>Dermacoccaceae</taxon>
        <taxon>Dermacoccus</taxon>
    </lineage>
</organism>
<dbReference type="InterPro" id="IPR021784">
    <property type="entry name" value="DUF3349"/>
</dbReference>
<dbReference type="Gene3D" id="1.10.150.430">
    <property type="entry name" value="DUF3349, helical bundle"/>
    <property type="match status" value="1"/>
</dbReference>
<reference evidence="1 2" key="1">
    <citation type="submission" date="2018-08" db="EMBL/GenBank/DDBJ databases">
        <title>Whole genome sequence analysis of Dermacoccus abyssi bacteria isolated from Deep Mariana trench Micromonospora spp reveals genes involved in the environmental adaptation and production of secondary metabolites.</title>
        <authorList>
            <person name="Abdel-Mageed W.M."/>
            <person name="Lehri B."/>
            <person name="Nouioui I."/>
            <person name="Goodfellow I."/>
            <person name="Jaspars M."/>
            <person name="Karlyshev A."/>
        </authorList>
    </citation>
    <scope>NUCLEOTIDE SEQUENCE [LARGE SCALE GENOMIC DNA]</scope>
    <source>
        <strain evidence="1 2">MT1.1</strain>
    </source>
</reference>
<sequence>MNPALERIVGWLRHSYPAGVPERDFQPLLALMRRRLSEDEVHELGDRLVADGLVPADRIDVGVGITKVTQDLPAPDEIDRVVHHLEAYGFPVNDDWR</sequence>
<dbReference type="Proteomes" id="UP000285376">
    <property type="component" value="Unassembled WGS sequence"/>
</dbReference>
<comment type="caution">
    <text evidence="1">The sequence shown here is derived from an EMBL/GenBank/DDBJ whole genome shotgun (WGS) entry which is preliminary data.</text>
</comment>
<protein>
    <submittedName>
        <fullName evidence="1">DUF3349 domain-containing protein</fullName>
    </submittedName>
</protein>
<accession>A0A417Z8P0</accession>
<proteinExistence type="predicted"/>
<evidence type="ECO:0000313" key="2">
    <source>
        <dbReference type="Proteomes" id="UP000285376"/>
    </source>
</evidence>
<evidence type="ECO:0000313" key="1">
    <source>
        <dbReference type="EMBL" id="RHW47015.1"/>
    </source>
</evidence>
<dbReference type="Pfam" id="PF11829">
    <property type="entry name" value="DUF3349"/>
    <property type="match status" value="1"/>
</dbReference>
<dbReference type="AlphaFoldDB" id="A0A417Z8P0"/>
<dbReference type="RefSeq" id="WP_047312116.1">
    <property type="nucleotide sequence ID" value="NZ_CBCRVH010000006.1"/>
</dbReference>
<dbReference type="InterPro" id="IPR044918">
    <property type="entry name" value="DUF3349_helical"/>
</dbReference>
<gene>
    <name evidence="1" type="ORF">D1832_03105</name>
</gene>
<name>A0A417Z8P0_9MICO</name>